<comment type="similarity">
    <text evidence="2">Belongs to the SVF1 family.</text>
</comment>
<evidence type="ECO:0000313" key="7">
    <source>
        <dbReference type="Proteomes" id="UP000053593"/>
    </source>
</evidence>
<keyword evidence="3" id="KW-0963">Cytoplasm</keyword>
<evidence type="ECO:0000256" key="3">
    <source>
        <dbReference type="ARBA" id="ARBA00022490"/>
    </source>
</evidence>
<gene>
    <name evidence="6" type="ORF">GYMLUDRAFT_84081</name>
</gene>
<dbReference type="InterPro" id="IPR013931">
    <property type="entry name" value="Svf1-like_N"/>
</dbReference>
<dbReference type="InterPro" id="IPR051385">
    <property type="entry name" value="Ceramide-binding_SVF1"/>
</dbReference>
<dbReference type="GO" id="GO:0005737">
    <property type="term" value="C:cytoplasm"/>
    <property type="evidence" value="ECO:0007669"/>
    <property type="project" value="UniProtKB-SubCell"/>
</dbReference>
<name>A0A0D0CJU1_9AGAR</name>
<dbReference type="Proteomes" id="UP000053593">
    <property type="component" value="Unassembled WGS sequence"/>
</dbReference>
<evidence type="ECO:0000259" key="5">
    <source>
        <dbReference type="Pfam" id="PF17187"/>
    </source>
</evidence>
<accession>A0A0D0CJU1</accession>
<dbReference type="PANTHER" id="PTHR47107:SF1">
    <property type="entry name" value="CERAMIDE-BINDING PROTEIN SVF1-RELATED"/>
    <property type="match status" value="1"/>
</dbReference>
<keyword evidence="7" id="KW-1185">Reference proteome</keyword>
<dbReference type="HOGENOM" id="CLU_382186_0_0_1"/>
<dbReference type="InterPro" id="IPR033394">
    <property type="entry name" value="Svf1-like_C"/>
</dbReference>
<protein>
    <recommendedName>
        <fullName evidence="8">Survival factor 1</fullName>
    </recommendedName>
</protein>
<dbReference type="Pfam" id="PF17187">
    <property type="entry name" value="Svf1_C"/>
    <property type="match status" value="1"/>
</dbReference>
<dbReference type="OrthoDB" id="2590239at2759"/>
<dbReference type="GO" id="GO:0006979">
    <property type="term" value="P:response to oxidative stress"/>
    <property type="evidence" value="ECO:0007669"/>
    <property type="project" value="InterPro"/>
</dbReference>
<evidence type="ECO:0000259" key="4">
    <source>
        <dbReference type="Pfam" id="PF08622"/>
    </source>
</evidence>
<feature type="domain" description="Svf1-like N-terminal" evidence="4">
    <location>
        <begin position="354"/>
        <end position="525"/>
    </location>
</feature>
<proteinExistence type="inferred from homology"/>
<feature type="domain" description="Svf1-like C-terminal" evidence="5">
    <location>
        <begin position="527"/>
        <end position="724"/>
    </location>
</feature>
<evidence type="ECO:0008006" key="8">
    <source>
        <dbReference type="Google" id="ProtNLM"/>
    </source>
</evidence>
<evidence type="ECO:0000313" key="6">
    <source>
        <dbReference type="EMBL" id="KIK63094.1"/>
    </source>
</evidence>
<dbReference type="Pfam" id="PF08622">
    <property type="entry name" value="Svf1"/>
    <property type="match status" value="1"/>
</dbReference>
<dbReference type="SUPFAM" id="SSF159245">
    <property type="entry name" value="AttH-like"/>
    <property type="match status" value="1"/>
</dbReference>
<evidence type="ECO:0000256" key="1">
    <source>
        <dbReference type="ARBA" id="ARBA00004496"/>
    </source>
</evidence>
<dbReference type="AlphaFoldDB" id="A0A0D0CJU1"/>
<organism evidence="6 7">
    <name type="scientific">Collybiopsis luxurians FD-317 M1</name>
    <dbReference type="NCBI Taxonomy" id="944289"/>
    <lineage>
        <taxon>Eukaryota</taxon>
        <taxon>Fungi</taxon>
        <taxon>Dikarya</taxon>
        <taxon>Basidiomycota</taxon>
        <taxon>Agaricomycotina</taxon>
        <taxon>Agaricomycetes</taxon>
        <taxon>Agaricomycetidae</taxon>
        <taxon>Agaricales</taxon>
        <taxon>Marasmiineae</taxon>
        <taxon>Omphalotaceae</taxon>
        <taxon>Collybiopsis</taxon>
        <taxon>Collybiopsis luxurians</taxon>
    </lineage>
</organism>
<comment type="subcellular location">
    <subcellularLocation>
        <location evidence="1">Cytoplasm</location>
    </subcellularLocation>
</comment>
<dbReference type="EMBL" id="KN834765">
    <property type="protein sequence ID" value="KIK63094.1"/>
    <property type="molecule type" value="Genomic_DNA"/>
</dbReference>
<reference evidence="6 7" key="1">
    <citation type="submission" date="2014-04" db="EMBL/GenBank/DDBJ databases">
        <title>Evolutionary Origins and Diversification of the Mycorrhizal Mutualists.</title>
        <authorList>
            <consortium name="DOE Joint Genome Institute"/>
            <consortium name="Mycorrhizal Genomics Consortium"/>
            <person name="Kohler A."/>
            <person name="Kuo A."/>
            <person name="Nagy L.G."/>
            <person name="Floudas D."/>
            <person name="Copeland A."/>
            <person name="Barry K.W."/>
            <person name="Cichocki N."/>
            <person name="Veneault-Fourrey C."/>
            <person name="LaButti K."/>
            <person name="Lindquist E.A."/>
            <person name="Lipzen A."/>
            <person name="Lundell T."/>
            <person name="Morin E."/>
            <person name="Murat C."/>
            <person name="Riley R."/>
            <person name="Ohm R."/>
            <person name="Sun H."/>
            <person name="Tunlid A."/>
            <person name="Henrissat B."/>
            <person name="Grigoriev I.V."/>
            <person name="Hibbett D.S."/>
            <person name="Martin F."/>
        </authorList>
    </citation>
    <scope>NUCLEOTIDE SEQUENCE [LARGE SCALE GENOMIC DNA]</scope>
    <source>
        <strain evidence="6 7">FD-317 M1</strain>
    </source>
</reference>
<evidence type="ECO:0000256" key="2">
    <source>
        <dbReference type="ARBA" id="ARBA00009069"/>
    </source>
</evidence>
<dbReference type="PANTHER" id="PTHR47107">
    <property type="entry name" value="SVF1-LIKE PROTEIN YDR222W-RELATED"/>
    <property type="match status" value="1"/>
</dbReference>
<sequence>MDKIMADIHAFSVKESRSFDQTKRDVARWHFNQLFSLQSDIHNYTYSILVNVSNILQSLLAVLDLESFVLAVNPQETASQPFLGGTMKGREFWRGMRNGGDSGAKAFKEYCLRTERSDISGVSAAISCSSKQSSKNVKEELYDAVRKALRSVSGIRNAEMKWTNHDRLFTYGVYLVGWPSDIPLKNPSSLKANQNKRLLELLNNGTLRFIKSILLPNESSETPDEMISEETVLPTAEDDVMGDRTDEVFSWAIQYEEVTPSPGYEAKNAPVLIEESAESSIESARPRKRVRHGERIRFHSELESYNGEPLTVAPTDPHAPNFHPVSSKFKDAELFGELVPKDTELLCTSSGFVTETQIFYTITEDGVSVMCQLIHSSVGLWYPTIQFTCKIFDPKTQKMTWKSINVTNFTCPPTGLDRRSSKADEFSFTYSSKPDSDYPESYTIRANPAPDVQIFLQVSRPSSVPGWKIGKGEQGGYSNFGPDPSSPEGYVIHRFWPRLKASGHVVLAGKATPVEGPGMFVHAIQGMRPNLVAASWNFAHFQSNDLGGVSAIEMEFKTTDAYGHKGAGSGGVSVSIGSVVVGEKLALVTAETKFPGETQNPDAPVKCRVSHLNPVLDPDTTYHKPSEMRFEWAGPSLVEDKPGTYKALLNVDVGTVEQPKGLIEKVDVLAEIPKVLKMAVNYVAGTKPYIYQWINPAKLTITEPGSETAVEANGFAYNEATFIS</sequence>